<dbReference type="AlphaFoldDB" id="A0AAD7SDS4"/>
<evidence type="ECO:0000313" key="4">
    <source>
        <dbReference type="Proteomes" id="UP001221898"/>
    </source>
</evidence>
<dbReference type="GO" id="GO:0043066">
    <property type="term" value="P:negative regulation of apoptotic process"/>
    <property type="evidence" value="ECO:0007669"/>
    <property type="project" value="TreeGrafter"/>
</dbReference>
<feature type="compositionally biased region" description="Basic and acidic residues" evidence="2">
    <location>
        <begin position="109"/>
        <end position="143"/>
    </location>
</feature>
<proteinExistence type="inferred from homology"/>
<name>A0AAD7SDS4_9TELE</name>
<feature type="compositionally biased region" description="Acidic residues" evidence="2">
    <location>
        <begin position="82"/>
        <end position="107"/>
    </location>
</feature>
<dbReference type="EMBL" id="JAINUG010000075">
    <property type="protein sequence ID" value="KAJ8400730.1"/>
    <property type="molecule type" value="Genomic_DNA"/>
</dbReference>
<evidence type="ECO:0000313" key="3">
    <source>
        <dbReference type="EMBL" id="KAJ8400730.1"/>
    </source>
</evidence>
<reference evidence="3" key="1">
    <citation type="journal article" date="2023" name="Science">
        <title>Genome structures resolve the early diversification of teleost fishes.</title>
        <authorList>
            <person name="Parey E."/>
            <person name="Louis A."/>
            <person name="Montfort J."/>
            <person name="Bouchez O."/>
            <person name="Roques C."/>
            <person name="Iampietro C."/>
            <person name="Lluch J."/>
            <person name="Castinel A."/>
            <person name="Donnadieu C."/>
            <person name="Desvignes T."/>
            <person name="Floi Bucao C."/>
            <person name="Jouanno E."/>
            <person name="Wen M."/>
            <person name="Mejri S."/>
            <person name="Dirks R."/>
            <person name="Jansen H."/>
            <person name="Henkel C."/>
            <person name="Chen W.J."/>
            <person name="Zahm M."/>
            <person name="Cabau C."/>
            <person name="Klopp C."/>
            <person name="Thompson A.W."/>
            <person name="Robinson-Rechavi M."/>
            <person name="Braasch I."/>
            <person name="Lecointre G."/>
            <person name="Bobe J."/>
            <person name="Postlethwait J.H."/>
            <person name="Berthelot C."/>
            <person name="Roest Crollius H."/>
            <person name="Guiguen Y."/>
        </authorList>
    </citation>
    <scope>NUCLEOTIDE SEQUENCE</scope>
    <source>
        <strain evidence="3">NC1722</strain>
    </source>
</reference>
<evidence type="ECO:0000256" key="2">
    <source>
        <dbReference type="SAM" id="MobiDB-lite"/>
    </source>
</evidence>
<feature type="compositionally biased region" description="Basic and acidic residues" evidence="2">
    <location>
        <begin position="33"/>
        <end position="63"/>
    </location>
</feature>
<comment type="similarity">
    <text evidence="1">Belongs to the pro/parathymosin family.</text>
</comment>
<dbReference type="GO" id="GO:0045944">
    <property type="term" value="P:positive regulation of transcription by RNA polymerase II"/>
    <property type="evidence" value="ECO:0007669"/>
    <property type="project" value="TreeGrafter"/>
</dbReference>
<keyword evidence="4" id="KW-1185">Reference proteome</keyword>
<protein>
    <submittedName>
        <fullName evidence="3">Uncharacterized protein</fullName>
    </submittedName>
</protein>
<dbReference type="GO" id="GO:0005634">
    <property type="term" value="C:nucleus"/>
    <property type="evidence" value="ECO:0007669"/>
    <property type="project" value="TreeGrafter"/>
</dbReference>
<evidence type="ECO:0000256" key="1">
    <source>
        <dbReference type="ARBA" id="ARBA00008032"/>
    </source>
</evidence>
<feature type="region of interest" description="Disordered" evidence="2">
    <location>
        <begin position="1"/>
        <end position="143"/>
    </location>
</feature>
<dbReference type="PANTHER" id="PTHR22745:SF7">
    <property type="entry name" value="PROTHYMOSIN ALPHA"/>
    <property type="match status" value="1"/>
</dbReference>
<dbReference type="Proteomes" id="UP001221898">
    <property type="component" value="Unassembled WGS sequence"/>
</dbReference>
<accession>A0AAD7SDS4</accession>
<dbReference type="Pfam" id="PF03247">
    <property type="entry name" value="Prothymosin"/>
    <property type="match status" value="1"/>
</dbReference>
<dbReference type="PANTHER" id="PTHR22745">
    <property type="entry name" value="PROTHYMOSIN ALPHA"/>
    <property type="match status" value="1"/>
</dbReference>
<feature type="compositionally biased region" description="Polar residues" evidence="2">
    <location>
        <begin position="1"/>
        <end position="21"/>
    </location>
</feature>
<sequence>MVKTNLFHSSSLLQTGNSKTMADTVVDTTTTEVKPKDLKEKKEVAEEVEKVEKVEKGDKEKGAGDAPANGTKANGADHGEETPEDEEDDEDEGEEEEGEGGEEDAAVEADGHPVKRPAEAEEKAEVKKQKTENSKSTEAEVKA</sequence>
<dbReference type="InterPro" id="IPR004931">
    <property type="entry name" value="Pro/parathymosin"/>
</dbReference>
<dbReference type="GO" id="GO:0042393">
    <property type="term" value="F:histone binding"/>
    <property type="evidence" value="ECO:0007669"/>
    <property type="project" value="TreeGrafter"/>
</dbReference>
<gene>
    <name evidence="3" type="ORF">AAFF_G00394990</name>
</gene>
<comment type="caution">
    <text evidence="3">The sequence shown here is derived from an EMBL/GenBank/DDBJ whole genome shotgun (WGS) entry which is preliminary data.</text>
</comment>
<organism evidence="3 4">
    <name type="scientific">Aldrovandia affinis</name>
    <dbReference type="NCBI Taxonomy" id="143900"/>
    <lineage>
        <taxon>Eukaryota</taxon>
        <taxon>Metazoa</taxon>
        <taxon>Chordata</taxon>
        <taxon>Craniata</taxon>
        <taxon>Vertebrata</taxon>
        <taxon>Euteleostomi</taxon>
        <taxon>Actinopterygii</taxon>
        <taxon>Neopterygii</taxon>
        <taxon>Teleostei</taxon>
        <taxon>Notacanthiformes</taxon>
        <taxon>Halosauridae</taxon>
        <taxon>Aldrovandia</taxon>
    </lineage>
</organism>